<feature type="binding site" evidence="5">
    <location>
        <begin position="325"/>
        <end position="327"/>
    </location>
    <ligand>
        <name>substrate</name>
    </ligand>
</feature>
<dbReference type="GO" id="GO:0005737">
    <property type="term" value="C:cytoplasm"/>
    <property type="evidence" value="ECO:0007669"/>
    <property type="project" value="UniProtKB-SubCell"/>
</dbReference>
<feature type="binding site" evidence="5">
    <location>
        <begin position="140"/>
        <end position="142"/>
    </location>
    <ligand>
        <name>substrate</name>
    </ligand>
</feature>
<comment type="caution">
    <text evidence="8">The sequence shown here is derived from an EMBL/GenBank/DDBJ whole genome shotgun (WGS) entry which is preliminary data.</text>
</comment>
<dbReference type="Gene3D" id="1.10.40.30">
    <property type="entry name" value="Fumarase/aspartase (C-terminal domain)"/>
    <property type="match status" value="1"/>
</dbReference>
<dbReference type="EC" id="4.2.1.2" evidence="5"/>
<evidence type="ECO:0000256" key="5">
    <source>
        <dbReference type="HAMAP-Rule" id="MF_00743"/>
    </source>
</evidence>
<dbReference type="Pfam" id="PF10415">
    <property type="entry name" value="FumaraseC_C"/>
    <property type="match status" value="1"/>
</dbReference>
<evidence type="ECO:0000256" key="4">
    <source>
        <dbReference type="ARBA" id="ARBA00023239"/>
    </source>
</evidence>
<evidence type="ECO:0000256" key="3">
    <source>
        <dbReference type="ARBA" id="ARBA00022532"/>
    </source>
</evidence>
<comment type="catalytic activity">
    <reaction evidence="5">
        <text>(S)-malate = fumarate + H2O</text>
        <dbReference type="Rhea" id="RHEA:12460"/>
        <dbReference type="ChEBI" id="CHEBI:15377"/>
        <dbReference type="ChEBI" id="CHEBI:15589"/>
        <dbReference type="ChEBI" id="CHEBI:29806"/>
        <dbReference type="EC" id="4.2.1.2"/>
    </reaction>
</comment>
<reference evidence="8 9" key="1">
    <citation type="submission" date="2017-03" db="EMBL/GenBank/DDBJ databases">
        <title>Genome sequence of Geothermobacter sp. EPR-M, Deep-Sea Iron Reducer.</title>
        <authorList>
            <person name="Tully B."/>
            <person name="Savalia P."/>
            <person name="Abuyen K."/>
            <person name="Baughan C."/>
            <person name="Romero E."/>
            <person name="Ronkowski C."/>
            <person name="Torres B."/>
            <person name="Tremblay J."/>
            <person name="Trujillo A."/>
            <person name="Tyler M."/>
            <person name="Perez-Rodriguez I."/>
            <person name="Amend J."/>
        </authorList>
    </citation>
    <scope>NUCLEOTIDE SEQUENCE [LARGE SCALE GENOMIC DNA]</scope>
    <source>
        <strain evidence="8 9">EPR-M</strain>
    </source>
</reference>
<dbReference type="PANTHER" id="PTHR11444">
    <property type="entry name" value="ASPARTATEAMMONIA/ARGININOSUCCINATE/ADENYLOSUCCINATE LYASE"/>
    <property type="match status" value="1"/>
</dbReference>
<feature type="binding site" evidence="5">
    <location>
        <position position="188"/>
    </location>
    <ligand>
        <name>substrate</name>
    </ligand>
</feature>
<dbReference type="GO" id="GO:0004333">
    <property type="term" value="F:fumarate hydratase activity"/>
    <property type="evidence" value="ECO:0007669"/>
    <property type="project" value="UniProtKB-UniRule"/>
</dbReference>
<feature type="binding site" description="in site B" evidence="5">
    <location>
        <begin position="130"/>
        <end position="133"/>
    </location>
    <ligand>
        <name>substrate</name>
    </ligand>
</feature>
<name>A0A1X0XX65_9BACT</name>
<comment type="subunit">
    <text evidence="5">Homotetramer.</text>
</comment>
<feature type="domain" description="Fumarate lyase N-terminal" evidence="6">
    <location>
        <begin position="14"/>
        <end position="343"/>
    </location>
</feature>
<evidence type="ECO:0000313" key="8">
    <source>
        <dbReference type="EMBL" id="ORJ57472.1"/>
    </source>
</evidence>
<accession>A0A1X0XX65</accession>
<comment type="function">
    <text evidence="5">Involved in the TCA cycle. Catalyzes the stereospecific interconversion of fumarate to L-malate.</text>
</comment>
<comment type="subcellular location">
    <subcellularLocation>
        <location evidence="5">Cytoplasm</location>
    </subcellularLocation>
</comment>
<dbReference type="InterPro" id="IPR022761">
    <property type="entry name" value="Fumarate_lyase_N"/>
</dbReference>
<comment type="pathway">
    <text evidence="5">Carbohydrate metabolism; tricarboxylic acid cycle; (S)-malate from fumarate: step 1/1.</text>
</comment>
<comment type="miscellaneous">
    <text evidence="5">There are 2 substrate-binding sites: the catalytic A site, and the non-catalytic B site that may play a role in the transfer of substrate or product between the active site and the solvent. Alternatively, the B site may bind allosteric effectors.</text>
</comment>
<dbReference type="GO" id="GO:0006099">
    <property type="term" value="P:tricarboxylic acid cycle"/>
    <property type="evidence" value="ECO:0007669"/>
    <property type="project" value="UniProtKB-UniRule"/>
</dbReference>
<dbReference type="PRINTS" id="PR00149">
    <property type="entry name" value="FUMRATELYASE"/>
</dbReference>
<dbReference type="InterPro" id="IPR018951">
    <property type="entry name" value="Fumarase_C_C"/>
</dbReference>
<feature type="active site" description="Proton donor/acceptor" evidence="5">
    <location>
        <position position="189"/>
    </location>
</feature>
<dbReference type="InterPro" id="IPR008948">
    <property type="entry name" value="L-Aspartase-like"/>
</dbReference>
<keyword evidence="4 5" id="KW-0456">Lyase</keyword>
<feature type="domain" description="Fumarase C C-terminal" evidence="7">
    <location>
        <begin position="409"/>
        <end position="457"/>
    </location>
</feature>
<dbReference type="FunFam" id="1.10.40.30:FF:000002">
    <property type="entry name" value="Fumarate hydratase class II"/>
    <property type="match status" value="1"/>
</dbReference>
<proteinExistence type="inferred from homology"/>
<gene>
    <name evidence="8" type="primary">aspA</name>
    <name evidence="5" type="synonym">fumC</name>
    <name evidence="8" type="ORF">B5V00_13540</name>
</gene>
<keyword evidence="9" id="KW-1185">Reference proteome</keyword>
<evidence type="ECO:0000313" key="9">
    <source>
        <dbReference type="Proteomes" id="UP000193136"/>
    </source>
</evidence>
<keyword evidence="2 5" id="KW-0963">Cytoplasm</keyword>
<dbReference type="FunFam" id="1.10.275.10:FF:000001">
    <property type="entry name" value="Fumarate hydratase, mitochondrial"/>
    <property type="match status" value="1"/>
</dbReference>
<dbReference type="OrthoDB" id="9802809at2"/>
<dbReference type="SUPFAM" id="SSF48557">
    <property type="entry name" value="L-aspartase-like"/>
    <property type="match status" value="1"/>
</dbReference>
<dbReference type="STRING" id="1969733.B5V00_13540"/>
<feature type="binding site" evidence="5">
    <location>
        <position position="320"/>
    </location>
    <ligand>
        <name>substrate</name>
    </ligand>
</feature>
<evidence type="ECO:0000259" key="6">
    <source>
        <dbReference type="Pfam" id="PF00206"/>
    </source>
</evidence>
<keyword evidence="3 5" id="KW-0816">Tricarboxylic acid cycle</keyword>
<dbReference type="Pfam" id="PF00206">
    <property type="entry name" value="Lyase_1"/>
    <property type="match status" value="1"/>
</dbReference>
<protein>
    <recommendedName>
        <fullName evidence="5">Fumarate hydratase class II</fullName>
        <shortName evidence="5">Fumarase C</shortName>
        <ecNumber evidence="5">4.2.1.2</ecNumber>
    </recommendedName>
    <alternativeName>
        <fullName evidence="5">Aerobic fumarase</fullName>
    </alternativeName>
    <alternativeName>
        <fullName evidence="5">Iron-independent fumarase</fullName>
    </alternativeName>
</protein>
<dbReference type="PANTHER" id="PTHR11444:SF22">
    <property type="entry name" value="FUMARATE HYDRATASE CLASS II"/>
    <property type="match status" value="1"/>
</dbReference>
<feature type="site" description="Important for catalytic activity" evidence="5">
    <location>
        <position position="332"/>
    </location>
</feature>
<feature type="binding site" evidence="5">
    <location>
        <begin position="100"/>
        <end position="102"/>
    </location>
    <ligand>
        <name>substrate</name>
    </ligand>
</feature>
<comment type="similarity">
    <text evidence="1 5">Belongs to the class-II fumarase/aspartase family. Fumarase subfamily.</text>
</comment>
<dbReference type="GO" id="GO:0006106">
    <property type="term" value="P:fumarate metabolic process"/>
    <property type="evidence" value="ECO:0007669"/>
    <property type="project" value="InterPro"/>
</dbReference>
<dbReference type="UniPathway" id="UPA00223">
    <property type="reaction ID" value="UER01007"/>
</dbReference>
<dbReference type="InterPro" id="IPR024083">
    <property type="entry name" value="Fumarase/histidase_N"/>
</dbReference>
<dbReference type="Proteomes" id="UP000193136">
    <property type="component" value="Unassembled WGS sequence"/>
</dbReference>
<dbReference type="AlphaFoldDB" id="A0A1X0XX65"/>
<dbReference type="Gene3D" id="1.10.275.10">
    <property type="entry name" value="Fumarase/aspartase (N-terminal domain)"/>
    <property type="match status" value="1"/>
</dbReference>
<feature type="active site" evidence="5">
    <location>
        <position position="319"/>
    </location>
</feature>
<organism evidence="8 9">
    <name type="scientific">Geothermobacter hydrogeniphilus</name>
    <dbReference type="NCBI Taxonomy" id="1969733"/>
    <lineage>
        <taxon>Bacteria</taxon>
        <taxon>Pseudomonadati</taxon>
        <taxon>Thermodesulfobacteriota</taxon>
        <taxon>Desulfuromonadia</taxon>
        <taxon>Desulfuromonadales</taxon>
        <taxon>Geothermobacteraceae</taxon>
        <taxon>Geothermobacter</taxon>
    </lineage>
</organism>
<dbReference type="NCBIfam" id="NF008909">
    <property type="entry name" value="PRK12273.1"/>
    <property type="match status" value="1"/>
</dbReference>
<dbReference type="PRINTS" id="PR00145">
    <property type="entry name" value="ARGSUCLYASE"/>
</dbReference>
<dbReference type="InterPro" id="IPR005677">
    <property type="entry name" value="Fum_hydII"/>
</dbReference>
<dbReference type="HAMAP" id="MF_00743">
    <property type="entry name" value="FumaraseC"/>
    <property type="match status" value="1"/>
</dbReference>
<dbReference type="Gene3D" id="1.20.200.10">
    <property type="entry name" value="Fumarase/aspartase (Central domain)"/>
    <property type="match status" value="1"/>
</dbReference>
<dbReference type="FunFam" id="1.20.200.10:FF:000001">
    <property type="entry name" value="Fumarate hydratase, mitochondrial"/>
    <property type="match status" value="1"/>
</dbReference>
<sequence length="463" mass="49175">MNREQQRTETDSMGSMQVPAAALYGAQTARAVNNFPVSGRPLPRAMIRALGLIKQYAARVNAELGLLPADLAEAIAQAAAEVANGDLDEHFPIDIFQTGSGTSSNMNANEVIANRAAAILGHNLGDKAVHPNDHVNLGQSSNDVFPSAIHLAAAEELHRHLLPALELLQKSLQDKAEEFDPIVKLGRTHLQDAVPIRLGQVFSGYARQLELARQRLQLSAAGLLELPLGGTAVGTGLNTHPEFAARVCSGLTKETGLEFSEARNHFEAQAARDAIVTLSGTLKSCAAALFKIANDIRLLASGPRGGYGELSLPAVQPGSSIMPGKVNPVMAESLIQVCAQVIGNDAAITLGGLAGNFELNVMLPLLARNLLESIELTANAARLFAEKCVTGLQANAERCAELVEQSLAMVTALAPRIGYDRASELAKQAFREGTTIRALCLREKVLPEKELNALLDPLPQTGR</sequence>
<dbReference type="RefSeq" id="WP_085011353.1">
    <property type="nucleotide sequence ID" value="NZ_NAAD01000019.1"/>
</dbReference>
<evidence type="ECO:0000256" key="1">
    <source>
        <dbReference type="ARBA" id="ARBA00009084"/>
    </source>
</evidence>
<evidence type="ECO:0000259" key="7">
    <source>
        <dbReference type="Pfam" id="PF10415"/>
    </source>
</evidence>
<dbReference type="CDD" id="cd01362">
    <property type="entry name" value="Fumarase_classII"/>
    <property type="match status" value="1"/>
</dbReference>
<dbReference type="EMBL" id="NAAD01000019">
    <property type="protein sequence ID" value="ORJ57472.1"/>
    <property type="molecule type" value="Genomic_DNA"/>
</dbReference>
<evidence type="ECO:0000256" key="2">
    <source>
        <dbReference type="ARBA" id="ARBA00022490"/>
    </source>
</evidence>
<dbReference type="InterPro" id="IPR020557">
    <property type="entry name" value="Fumarate_lyase_CS"/>
</dbReference>
<dbReference type="PROSITE" id="PS00163">
    <property type="entry name" value="FUMARATE_LYASES"/>
    <property type="match status" value="1"/>
</dbReference>
<dbReference type="InterPro" id="IPR000362">
    <property type="entry name" value="Fumarate_lyase_fam"/>
</dbReference>